<protein>
    <submittedName>
        <fullName evidence="1">Uncharacterized protein</fullName>
    </submittedName>
</protein>
<proteinExistence type="predicted"/>
<dbReference type="EMBL" id="JADYXP020000014">
    <property type="protein sequence ID" value="KAL0110832.1"/>
    <property type="molecule type" value="Genomic_DNA"/>
</dbReference>
<keyword evidence="2" id="KW-1185">Reference proteome</keyword>
<evidence type="ECO:0000313" key="2">
    <source>
        <dbReference type="Proteomes" id="UP001430953"/>
    </source>
</evidence>
<reference evidence="1 2" key="1">
    <citation type="submission" date="2023-03" db="EMBL/GenBank/DDBJ databases">
        <title>High recombination rates correlate with genetic variation in Cardiocondyla obscurior ants.</title>
        <authorList>
            <person name="Errbii M."/>
        </authorList>
    </citation>
    <scope>NUCLEOTIDE SEQUENCE [LARGE SCALE GENOMIC DNA]</scope>
    <source>
        <strain evidence="1">Alpha-2009</strain>
        <tissue evidence="1">Whole body</tissue>
    </source>
</reference>
<name>A0AAW2FA52_9HYME</name>
<sequence>MIGTYLDRVSFNVTVFPVASEIETHVMQNARVSQRRRFIAPGHRKGIFDCQELPRKDLRHSSNFISNALKGQYFGLIFFARNRCDKFLDHAMTSPRVNFQMK</sequence>
<comment type="caution">
    <text evidence="1">The sequence shown here is derived from an EMBL/GenBank/DDBJ whole genome shotgun (WGS) entry which is preliminary data.</text>
</comment>
<organism evidence="1 2">
    <name type="scientific">Cardiocondyla obscurior</name>
    <dbReference type="NCBI Taxonomy" id="286306"/>
    <lineage>
        <taxon>Eukaryota</taxon>
        <taxon>Metazoa</taxon>
        <taxon>Ecdysozoa</taxon>
        <taxon>Arthropoda</taxon>
        <taxon>Hexapoda</taxon>
        <taxon>Insecta</taxon>
        <taxon>Pterygota</taxon>
        <taxon>Neoptera</taxon>
        <taxon>Endopterygota</taxon>
        <taxon>Hymenoptera</taxon>
        <taxon>Apocrita</taxon>
        <taxon>Aculeata</taxon>
        <taxon>Formicoidea</taxon>
        <taxon>Formicidae</taxon>
        <taxon>Myrmicinae</taxon>
        <taxon>Cardiocondyla</taxon>
    </lineage>
</organism>
<dbReference type="Proteomes" id="UP001430953">
    <property type="component" value="Unassembled WGS sequence"/>
</dbReference>
<accession>A0AAW2FA52</accession>
<gene>
    <name evidence="1" type="ORF">PUN28_014050</name>
</gene>
<dbReference type="AlphaFoldDB" id="A0AAW2FA52"/>
<evidence type="ECO:0000313" key="1">
    <source>
        <dbReference type="EMBL" id="KAL0110832.1"/>
    </source>
</evidence>